<keyword evidence="3" id="KW-1185">Reference proteome</keyword>
<name>A0A251RXC8_HELAN</name>
<evidence type="ECO:0000313" key="3">
    <source>
        <dbReference type="Proteomes" id="UP000215914"/>
    </source>
</evidence>
<accession>A0A251RXC8</accession>
<dbReference type="InParanoid" id="A0A251RXC8"/>
<protein>
    <submittedName>
        <fullName evidence="2">Uncharacterized protein</fullName>
    </submittedName>
</protein>
<reference evidence="1 3" key="1">
    <citation type="journal article" date="2017" name="Nature">
        <title>The sunflower genome provides insights into oil metabolism, flowering and Asterid evolution.</title>
        <authorList>
            <person name="Badouin H."/>
            <person name="Gouzy J."/>
            <person name="Grassa C.J."/>
            <person name="Murat F."/>
            <person name="Staton S.E."/>
            <person name="Cottret L."/>
            <person name="Lelandais-Briere C."/>
            <person name="Owens G.L."/>
            <person name="Carrere S."/>
            <person name="Mayjonade B."/>
            <person name="Legrand L."/>
            <person name="Gill N."/>
            <person name="Kane N.C."/>
            <person name="Bowers J.E."/>
            <person name="Hubner S."/>
            <person name="Bellec A."/>
            <person name="Berard A."/>
            <person name="Berges H."/>
            <person name="Blanchet N."/>
            <person name="Boniface M.C."/>
            <person name="Brunel D."/>
            <person name="Catrice O."/>
            <person name="Chaidir N."/>
            <person name="Claudel C."/>
            <person name="Donnadieu C."/>
            <person name="Faraut T."/>
            <person name="Fievet G."/>
            <person name="Helmstetter N."/>
            <person name="King M."/>
            <person name="Knapp S.J."/>
            <person name="Lai Z."/>
            <person name="Le Paslier M.C."/>
            <person name="Lippi Y."/>
            <person name="Lorenzon L."/>
            <person name="Mandel J.R."/>
            <person name="Marage G."/>
            <person name="Marchand G."/>
            <person name="Marquand E."/>
            <person name="Bret-Mestries E."/>
            <person name="Morien E."/>
            <person name="Nambeesan S."/>
            <person name="Nguyen T."/>
            <person name="Pegot-Espagnet P."/>
            <person name="Pouilly N."/>
            <person name="Raftis F."/>
            <person name="Sallet E."/>
            <person name="Schiex T."/>
            <person name="Thomas J."/>
            <person name="Vandecasteele C."/>
            <person name="Vares D."/>
            <person name="Vear F."/>
            <person name="Vautrin S."/>
            <person name="Crespi M."/>
            <person name="Mangin B."/>
            <person name="Burke J.M."/>
            <person name="Salse J."/>
            <person name="Munos S."/>
            <person name="Vincourt P."/>
            <person name="Rieseberg L.H."/>
            <person name="Langlade N.B."/>
        </authorList>
    </citation>
    <scope>NUCLEOTIDE SEQUENCE [LARGE SCALE GENOMIC DNA]</scope>
    <source>
        <strain evidence="3">cv. SF193</strain>
        <tissue evidence="1">Leaves</tissue>
    </source>
</reference>
<dbReference type="AlphaFoldDB" id="A0A251RXC8"/>
<dbReference type="Proteomes" id="UP000215914">
    <property type="component" value="Chromosome 16"/>
</dbReference>
<reference evidence="1" key="3">
    <citation type="submission" date="2020-06" db="EMBL/GenBank/DDBJ databases">
        <title>Helianthus annuus Genome sequencing and assembly Release 2.</title>
        <authorList>
            <person name="Gouzy J."/>
            <person name="Langlade N."/>
            <person name="Munos S."/>
        </authorList>
    </citation>
    <scope>NUCLEOTIDE SEQUENCE</scope>
    <source>
        <tissue evidence="1">Leaves</tissue>
    </source>
</reference>
<dbReference type="EMBL" id="MNCJ02000331">
    <property type="protein sequence ID" value="KAF5759711.1"/>
    <property type="molecule type" value="Genomic_DNA"/>
</dbReference>
<dbReference type="Gramene" id="mRNA:HanXRQr2_Chr16g0744601">
    <property type="protein sequence ID" value="CDS:HanXRQr2_Chr16g0744601.1"/>
    <property type="gene ID" value="HanXRQr2_Chr16g0744601"/>
</dbReference>
<evidence type="ECO:0000313" key="2">
    <source>
        <dbReference type="EMBL" id="OTF91105.1"/>
    </source>
</evidence>
<reference evidence="2" key="2">
    <citation type="submission" date="2017-02" db="EMBL/GenBank/DDBJ databases">
        <title>Sunflower complete genome.</title>
        <authorList>
            <person name="Langlade N."/>
            <person name="Munos S."/>
        </authorList>
    </citation>
    <scope>NUCLEOTIDE SEQUENCE [LARGE SCALE GENOMIC DNA]</scope>
    <source>
        <tissue evidence="2">Leaves</tissue>
    </source>
</reference>
<proteinExistence type="predicted"/>
<gene>
    <name evidence="2" type="ORF">HannXRQ_Chr16g0507111</name>
    <name evidence="1" type="ORF">HanXRQr2_Chr16g0744601</name>
</gene>
<dbReference type="EMBL" id="CM007905">
    <property type="protein sequence ID" value="OTF91105.1"/>
    <property type="molecule type" value="Genomic_DNA"/>
</dbReference>
<evidence type="ECO:0000313" key="1">
    <source>
        <dbReference type="EMBL" id="KAF5759711.1"/>
    </source>
</evidence>
<organism evidence="2 3">
    <name type="scientific">Helianthus annuus</name>
    <name type="common">Common sunflower</name>
    <dbReference type="NCBI Taxonomy" id="4232"/>
    <lineage>
        <taxon>Eukaryota</taxon>
        <taxon>Viridiplantae</taxon>
        <taxon>Streptophyta</taxon>
        <taxon>Embryophyta</taxon>
        <taxon>Tracheophyta</taxon>
        <taxon>Spermatophyta</taxon>
        <taxon>Magnoliopsida</taxon>
        <taxon>eudicotyledons</taxon>
        <taxon>Gunneridae</taxon>
        <taxon>Pentapetalae</taxon>
        <taxon>asterids</taxon>
        <taxon>campanulids</taxon>
        <taxon>Asterales</taxon>
        <taxon>Asteraceae</taxon>
        <taxon>Asteroideae</taxon>
        <taxon>Heliantheae alliance</taxon>
        <taxon>Heliantheae</taxon>
        <taxon>Helianthus</taxon>
    </lineage>
</organism>
<sequence>MKLIVHLAEFQLTPLIFSYLSIKKSLPHGTLYTFHIFLFLRVSYLQPLHDENPPHPSPTFSRSIMKTLNQYSFHLNLNPLYQ</sequence>